<dbReference type="KEGG" id="pseg:D3H65_31435"/>
<proteinExistence type="predicted"/>
<keyword evidence="1" id="KW-1133">Transmembrane helix</keyword>
<feature type="domain" description="Heparan-alpha-glucosaminide N-acetyltransferase catalytic" evidence="2">
    <location>
        <begin position="10"/>
        <end position="222"/>
    </location>
</feature>
<evidence type="ECO:0000256" key="1">
    <source>
        <dbReference type="SAM" id="Phobius"/>
    </source>
</evidence>
<feature type="transmembrane region" description="Helical" evidence="1">
    <location>
        <begin position="231"/>
        <end position="249"/>
    </location>
</feature>
<organism evidence="3 4">
    <name type="scientific">Paraflavitalea soli</name>
    <dbReference type="NCBI Taxonomy" id="2315862"/>
    <lineage>
        <taxon>Bacteria</taxon>
        <taxon>Pseudomonadati</taxon>
        <taxon>Bacteroidota</taxon>
        <taxon>Chitinophagia</taxon>
        <taxon>Chitinophagales</taxon>
        <taxon>Chitinophagaceae</taxon>
        <taxon>Paraflavitalea</taxon>
    </lineage>
</organism>
<evidence type="ECO:0000313" key="3">
    <source>
        <dbReference type="EMBL" id="AXY78237.1"/>
    </source>
</evidence>
<keyword evidence="1" id="KW-0812">Transmembrane</keyword>
<evidence type="ECO:0000259" key="2">
    <source>
        <dbReference type="Pfam" id="PF07786"/>
    </source>
</evidence>
<dbReference type="Pfam" id="PF07786">
    <property type="entry name" value="HGSNAT_cat"/>
    <property type="match status" value="1"/>
</dbReference>
<gene>
    <name evidence="3" type="ORF">D3H65_31435</name>
</gene>
<dbReference type="AlphaFoldDB" id="A0A3B7MWB6"/>
<reference evidence="3 4" key="1">
    <citation type="submission" date="2018-09" db="EMBL/GenBank/DDBJ databases">
        <title>Genome sequencing of strain 6GH32-13.</title>
        <authorList>
            <person name="Weon H.-Y."/>
            <person name="Heo J."/>
            <person name="Kwon S.-W."/>
        </authorList>
    </citation>
    <scope>NUCLEOTIDE SEQUENCE [LARGE SCALE GENOMIC DNA]</scope>
    <source>
        <strain evidence="3 4">5GH32-13</strain>
    </source>
</reference>
<dbReference type="EMBL" id="CP032157">
    <property type="protein sequence ID" value="AXY78237.1"/>
    <property type="molecule type" value="Genomic_DNA"/>
</dbReference>
<dbReference type="RefSeq" id="WP_119054109.1">
    <property type="nucleotide sequence ID" value="NZ_CP032157.1"/>
</dbReference>
<accession>A0A3B7MWB6</accession>
<feature type="transmembrane region" description="Helical" evidence="1">
    <location>
        <begin position="142"/>
        <end position="159"/>
    </location>
</feature>
<feature type="transmembrane region" description="Helical" evidence="1">
    <location>
        <begin position="318"/>
        <end position="339"/>
    </location>
</feature>
<keyword evidence="4" id="KW-1185">Reference proteome</keyword>
<name>A0A3B7MWB6_9BACT</name>
<dbReference type="InterPro" id="IPR012429">
    <property type="entry name" value="HGSNAT_cat"/>
</dbReference>
<evidence type="ECO:0000313" key="4">
    <source>
        <dbReference type="Proteomes" id="UP000263900"/>
    </source>
</evidence>
<feature type="transmembrane region" description="Helical" evidence="1">
    <location>
        <begin position="359"/>
        <end position="378"/>
    </location>
</feature>
<keyword evidence="1" id="KW-0472">Membrane</keyword>
<feature type="transmembrane region" description="Helical" evidence="1">
    <location>
        <begin position="280"/>
        <end position="298"/>
    </location>
</feature>
<feature type="transmembrane region" description="Helical" evidence="1">
    <location>
        <begin position="58"/>
        <end position="79"/>
    </location>
</feature>
<feature type="transmembrane region" description="Helical" evidence="1">
    <location>
        <begin position="197"/>
        <end position="219"/>
    </location>
</feature>
<feature type="transmembrane region" description="Helical" evidence="1">
    <location>
        <begin position="91"/>
        <end position="112"/>
    </location>
</feature>
<dbReference type="PANTHER" id="PTHR40407">
    <property type="entry name" value="MEMBRANE PROTEIN-LIKE PROTEIN"/>
    <property type="match status" value="1"/>
</dbReference>
<dbReference type="OrthoDB" id="508112at2"/>
<feature type="transmembrane region" description="Helical" evidence="1">
    <location>
        <begin position="118"/>
        <end position="137"/>
    </location>
</feature>
<protein>
    <submittedName>
        <fullName evidence="3">DUF1624 domain-containing protein</fullName>
    </submittedName>
</protein>
<dbReference type="Proteomes" id="UP000263900">
    <property type="component" value="Chromosome"/>
</dbReference>
<dbReference type="PANTHER" id="PTHR40407:SF1">
    <property type="entry name" value="HEPARAN-ALPHA-GLUCOSAMINIDE N-ACETYLTRANSFERASE CATALYTIC DOMAIN-CONTAINING PROTEIN"/>
    <property type="match status" value="1"/>
</dbReference>
<sequence length="399" mass="45482">MSQLVMTKNRVQSIDILRGIVMIIMALDHVRDFFHVQAFQSDPIDPATTTPILYLTRWITHLCAPAFVFLAGTSSYLVGLRRSKAALSAFLIKRGLWLILAEVLIVTLGWTFNPLYNLLIIQVIWAIGISMVILGLLVRLPLTAIFIIGLVIVLGHNLMDYPEAAHAAKHQPLGFWWDLVHGARFSYYPYASSRGVLIVYPFLPWTGLMLLGYCAGKFFAPDYPVAQRKKVLLYTGLGLIAGFFVLRFINAYGDPVPWTTQTTAVRTVFSFFNVNKYPPSIMYMAITIGIAMIALVALEQIKNPVTEFAKVFGQVPFFYYVLHFFLIHTLTVITFYLQGYGTKDIVSLQVPFLFRPVDFGFPLWGVYLVWVAVIFLLYPVCKRYNAYKSTHRQWWLSYV</sequence>